<feature type="compositionally biased region" description="Low complexity" evidence="3">
    <location>
        <begin position="204"/>
        <end position="215"/>
    </location>
</feature>
<name>A0AAQ6IR59_ANATE</name>
<dbReference type="InterPro" id="IPR039478">
    <property type="entry name" value="FAM184A/B_N"/>
</dbReference>
<feature type="compositionally biased region" description="Low complexity" evidence="3">
    <location>
        <begin position="9"/>
        <end position="24"/>
    </location>
</feature>
<feature type="region of interest" description="Disordered" evidence="3">
    <location>
        <begin position="432"/>
        <end position="452"/>
    </location>
</feature>
<organism evidence="5 6">
    <name type="scientific">Anabas testudineus</name>
    <name type="common">Climbing perch</name>
    <name type="synonym">Anthias testudineus</name>
    <dbReference type="NCBI Taxonomy" id="64144"/>
    <lineage>
        <taxon>Eukaryota</taxon>
        <taxon>Metazoa</taxon>
        <taxon>Chordata</taxon>
        <taxon>Craniata</taxon>
        <taxon>Vertebrata</taxon>
        <taxon>Euteleostomi</taxon>
        <taxon>Actinopterygii</taxon>
        <taxon>Neopterygii</taxon>
        <taxon>Teleostei</taxon>
        <taxon>Neoteleostei</taxon>
        <taxon>Acanthomorphata</taxon>
        <taxon>Anabantaria</taxon>
        <taxon>Anabantiformes</taxon>
        <taxon>Anabantoidei</taxon>
        <taxon>Anabantidae</taxon>
        <taxon>Anabas</taxon>
    </lineage>
</organism>
<dbReference type="AlphaFoldDB" id="A0AAQ6IR59"/>
<reference evidence="5" key="3">
    <citation type="submission" date="2025-09" db="UniProtKB">
        <authorList>
            <consortium name="Ensembl"/>
        </authorList>
    </citation>
    <scope>IDENTIFICATION</scope>
</reference>
<dbReference type="Proteomes" id="UP000265040">
    <property type="component" value="Chromosome 2"/>
</dbReference>
<proteinExistence type="predicted"/>
<dbReference type="PANTHER" id="PTHR18870:SF10">
    <property type="entry name" value="PROTEIN FAM184A"/>
    <property type="match status" value="1"/>
</dbReference>
<feature type="coiled-coil region" evidence="2">
    <location>
        <begin position="50"/>
        <end position="130"/>
    </location>
</feature>
<feature type="coiled-coil region" evidence="2">
    <location>
        <begin position="804"/>
        <end position="877"/>
    </location>
</feature>
<feature type="region of interest" description="Disordered" evidence="3">
    <location>
        <begin position="1"/>
        <end position="24"/>
    </location>
</feature>
<feature type="domain" description="Protein FAM184A/B N-terminal" evidence="4">
    <location>
        <begin position="56"/>
        <end position="263"/>
    </location>
</feature>
<gene>
    <name evidence="5" type="primary">FAM184A</name>
</gene>
<feature type="coiled-coil region" evidence="2">
    <location>
        <begin position="244"/>
        <end position="328"/>
    </location>
</feature>
<keyword evidence="6" id="KW-1185">Reference proteome</keyword>
<reference evidence="5 6" key="1">
    <citation type="submission" date="2021-04" db="EMBL/GenBank/DDBJ databases">
        <authorList>
            <consortium name="Wellcome Sanger Institute Data Sharing"/>
        </authorList>
    </citation>
    <scope>NUCLEOTIDE SEQUENCE [LARGE SCALE GENOMIC DNA]</scope>
</reference>
<feature type="region of interest" description="Disordered" evidence="3">
    <location>
        <begin position="204"/>
        <end position="224"/>
    </location>
</feature>
<protein>
    <recommendedName>
        <fullName evidence="4">Protein FAM184A/B N-terminal domain-containing protein</fullName>
    </recommendedName>
</protein>
<reference evidence="5" key="2">
    <citation type="submission" date="2025-08" db="UniProtKB">
        <authorList>
            <consortium name="Ensembl"/>
        </authorList>
    </citation>
    <scope>IDENTIFICATION</scope>
</reference>
<sequence>MATGAGWQPPYSSSTSSTKYTPSPASSMFYDGSLTLEYTQDLHLKMSKKIAQLTKVIYALNTKNDEHEEEIESLKEAHEDEVQHIVTETRDKIMQYKSKMADEADLRRRLASLEESVELHEHMKRQALAEFEMYRQRMEDSQLCTEAQHTQRVVSMSREVEEMRRDFEEKLRAFSQAQAQFEAEKRRALEELRTTHRQEVEELLNNQQNQSASSSEDQEKLAELHRQENLHSKLELTKDKVCLVEEYEAKLAKAQEYYERELEAMRRTHQLTTENLLAWKRTEVELRKEFQAQEAALQRSLSKLRSELQKAQEEARENRDKTNRLQTSLANAEGTIKVNLHKQLEEAIQDGEIWVMQLKDTEYELEGSRERVQQQATEILHKASQIGSLQATQMAHEATIRNLDQEQSRLREKINRQEEEREALLNQNHAANEQHKQQFSLKEKTSHESCENTGYEKELSRLRAHYEEETLRFREAQVRALEEMEEKHRSMREEAQQEKEEEKQLLITIKRLSLEEQRDRLQQQLDNLKEELSAKLNMANQEVSHLQELVREGEQNLSSAQTQITCLKETQEKLKIELDATRARVRETSNLLTDLQEEIETQKQQHEARVMSIRTEEKQKMDKMADDLEQKWRDALREEVRLLKEELTEEYDADKQAALTQLSQQKELEMMAAREGWQRKVEDLLEQISLLKQSLELQLSQSQSALQQLQSQFNQERELLGQQLKGEGSAVVSAALEERLKQEQREEVHALKEAHRRTLDILRQQSDQELQTLRFELEDEGKAKLASLRAELNHLHAAAIEHLKQIHLKENSAAKRELEKAIEASHQQEQELLVRISDLQAELCSRSNRITDLDHEIHSLNETIDTLTRELELKGKEVLRVRSEANHQIRAHEQDLTKRHERDMGDLSVVHHRETQIMLADFNKAQEVLKDKISALQILLEGTEDKLRNRESRPEDLHLIAELREMVTEREALVKKLVDDKKFYQLELVNRETGFNKVFNSSANVGVINPLIKVSCLVAKISVCVQNHPTLLEHVLPV</sequence>
<evidence type="ECO:0000256" key="2">
    <source>
        <dbReference type="SAM" id="Coils"/>
    </source>
</evidence>
<evidence type="ECO:0000256" key="3">
    <source>
        <dbReference type="SAM" id="MobiDB-lite"/>
    </source>
</evidence>
<evidence type="ECO:0000313" key="6">
    <source>
        <dbReference type="Proteomes" id="UP000265040"/>
    </source>
</evidence>
<dbReference type="Ensembl" id="ENSATET00000074065.1">
    <property type="protein sequence ID" value="ENSATEP00000078054.1"/>
    <property type="gene ID" value="ENSATEG00000019503.3"/>
</dbReference>
<accession>A0AAQ6IR59</accession>
<dbReference type="Pfam" id="PF15665">
    <property type="entry name" value="FAM184"/>
    <property type="match status" value="1"/>
</dbReference>
<dbReference type="PANTHER" id="PTHR18870">
    <property type="entry name" value="PROTEIN TAG-278-RELATED"/>
    <property type="match status" value="1"/>
</dbReference>
<dbReference type="GeneTree" id="ENSGT00530000063669"/>
<evidence type="ECO:0000259" key="4">
    <source>
        <dbReference type="Pfam" id="PF15665"/>
    </source>
</evidence>
<evidence type="ECO:0000256" key="1">
    <source>
        <dbReference type="ARBA" id="ARBA00023054"/>
    </source>
</evidence>
<keyword evidence="1 2" id="KW-0175">Coiled coil</keyword>
<evidence type="ECO:0000313" key="5">
    <source>
        <dbReference type="Ensembl" id="ENSATEP00000078054.1"/>
    </source>
</evidence>
<feature type="coiled-coil region" evidence="2">
    <location>
        <begin position="474"/>
        <end position="754"/>
    </location>
</feature>